<protein>
    <submittedName>
        <fullName evidence="2">Uncharacterized protein</fullName>
    </submittedName>
</protein>
<name>W6Y0C1_COCC2</name>
<feature type="region of interest" description="Disordered" evidence="1">
    <location>
        <begin position="382"/>
        <end position="467"/>
    </location>
</feature>
<feature type="region of interest" description="Disordered" evidence="1">
    <location>
        <begin position="259"/>
        <end position="291"/>
    </location>
</feature>
<feature type="compositionally biased region" description="Basic and acidic residues" evidence="1">
    <location>
        <begin position="206"/>
        <end position="218"/>
    </location>
</feature>
<dbReference type="RefSeq" id="XP_007714256.1">
    <property type="nucleotide sequence ID" value="XM_007716066.1"/>
</dbReference>
<evidence type="ECO:0000313" key="2">
    <source>
        <dbReference type="EMBL" id="EUC31423.1"/>
    </source>
</evidence>
<feature type="compositionally biased region" description="Low complexity" evidence="1">
    <location>
        <begin position="67"/>
        <end position="76"/>
    </location>
</feature>
<feature type="compositionally biased region" description="Basic and acidic residues" evidence="1">
    <location>
        <begin position="395"/>
        <end position="423"/>
    </location>
</feature>
<accession>W6Y0C1</accession>
<evidence type="ECO:0000256" key="1">
    <source>
        <dbReference type="SAM" id="MobiDB-lite"/>
    </source>
</evidence>
<dbReference type="OrthoDB" id="3694239at2759"/>
<keyword evidence="3" id="KW-1185">Reference proteome</keyword>
<feature type="compositionally biased region" description="Acidic residues" evidence="1">
    <location>
        <begin position="451"/>
        <end position="467"/>
    </location>
</feature>
<reference evidence="2 3" key="1">
    <citation type="journal article" date="2013" name="PLoS Genet.">
        <title>Comparative genome structure, secondary metabolite, and effector coding capacity across Cochliobolus pathogens.</title>
        <authorList>
            <person name="Condon B.J."/>
            <person name="Leng Y."/>
            <person name="Wu D."/>
            <person name="Bushley K.E."/>
            <person name="Ohm R.A."/>
            <person name="Otillar R."/>
            <person name="Martin J."/>
            <person name="Schackwitz W."/>
            <person name="Grimwood J."/>
            <person name="MohdZainudin N."/>
            <person name="Xue C."/>
            <person name="Wang R."/>
            <person name="Manning V.A."/>
            <person name="Dhillon B."/>
            <person name="Tu Z.J."/>
            <person name="Steffenson B.J."/>
            <person name="Salamov A."/>
            <person name="Sun H."/>
            <person name="Lowry S."/>
            <person name="LaButti K."/>
            <person name="Han J."/>
            <person name="Copeland A."/>
            <person name="Lindquist E."/>
            <person name="Barry K."/>
            <person name="Schmutz J."/>
            <person name="Baker S.E."/>
            <person name="Ciuffetti L.M."/>
            <person name="Grigoriev I.V."/>
            <person name="Zhong S."/>
            <person name="Turgeon B.G."/>
        </authorList>
    </citation>
    <scope>NUCLEOTIDE SEQUENCE [LARGE SCALE GENOMIC DNA]</scope>
    <source>
        <strain evidence="2 3">26-R-13</strain>
    </source>
</reference>
<dbReference type="Proteomes" id="UP000053841">
    <property type="component" value="Unassembled WGS sequence"/>
</dbReference>
<organism evidence="2 3">
    <name type="scientific">Cochliobolus carbonum (strain 26-R-13)</name>
    <name type="common">Maize leaf spot fungus</name>
    <name type="synonym">Bipolaris zeicola</name>
    <dbReference type="NCBI Taxonomy" id="930089"/>
    <lineage>
        <taxon>Eukaryota</taxon>
        <taxon>Fungi</taxon>
        <taxon>Dikarya</taxon>
        <taxon>Ascomycota</taxon>
        <taxon>Pezizomycotina</taxon>
        <taxon>Dothideomycetes</taxon>
        <taxon>Pleosporomycetidae</taxon>
        <taxon>Pleosporales</taxon>
        <taxon>Pleosporineae</taxon>
        <taxon>Pleosporaceae</taxon>
        <taxon>Bipolaris</taxon>
    </lineage>
</organism>
<dbReference type="GeneID" id="19150519"/>
<dbReference type="EMBL" id="KI964663">
    <property type="protein sequence ID" value="EUC31423.1"/>
    <property type="molecule type" value="Genomic_DNA"/>
</dbReference>
<dbReference type="AlphaFoldDB" id="W6Y0C1"/>
<gene>
    <name evidence="2" type="ORF">COCCADRAFT_6671</name>
</gene>
<feature type="region of interest" description="Disordered" evidence="1">
    <location>
        <begin position="203"/>
        <end position="233"/>
    </location>
</feature>
<feature type="compositionally biased region" description="Polar residues" evidence="1">
    <location>
        <begin position="22"/>
        <end position="36"/>
    </location>
</feature>
<feature type="compositionally biased region" description="Pro residues" evidence="1">
    <location>
        <begin position="57"/>
        <end position="66"/>
    </location>
</feature>
<feature type="region of interest" description="Disordered" evidence="1">
    <location>
        <begin position="1"/>
        <end position="133"/>
    </location>
</feature>
<sequence length="467" mass="50868">MPGGWGYAGMPVRVPASGIGSGQQPSGLPPEYTSNPDLVGYGEDGVMPGTGLVSPYPTYPPGPLPSSSPLSSSGTLPPQPVPRGRPNHYEHVPMGAYTDTNKARKPLSSHVDPQTSTHLNRGQSSGNKVGPSGQEWLDGDAFLDACICTIDCKCRKSQRVLYRAREDRRKNGDNSDIEDHEYVSGEIRYILKGDLGRNCDNHTGCRRSESGSERQERRGKNKNKNNNGGREERKRLQQQFQGLKDDLLEALDERFDDMRKEGRQRHRGHSPARPPSLGASGSGQSSYYMANGPHVDARTARQMGMPNYNLYGVAPSGIGPMPHGIASGLAAAGMRRHEDDISDMSDMSDMGFDSTAIGMMNNGYMQPHMTMLKKKTGSWRRKAMRPNSTSHHGAKAGERQDKGTVEVKGRGDGRLGSQDKDMANKLNLGGSIVYGRTDSSRKGARQARADTDDDGEDDNDDDDDDGY</sequence>
<evidence type="ECO:0000313" key="3">
    <source>
        <dbReference type="Proteomes" id="UP000053841"/>
    </source>
</evidence>
<dbReference type="HOGENOM" id="CLU_033443_0_0_1"/>
<dbReference type="KEGG" id="bze:COCCADRAFT_6671"/>
<feature type="compositionally biased region" description="Polar residues" evidence="1">
    <location>
        <begin position="111"/>
        <end position="127"/>
    </location>
</feature>
<proteinExistence type="predicted"/>